<keyword evidence="3" id="KW-1185">Reference proteome</keyword>
<accession>A0A0L0FL26</accession>
<dbReference type="AlphaFoldDB" id="A0A0L0FL26"/>
<evidence type="ECO:0000313" key="2">
    <source>
        <dbReference type="EMBL" id="KNC77166.1"/>
    </source>
</evidence>
<evidence type="ECO:0000256" key="1">
    <source>
        <dbReference type="SAM" id="MobiDB-lite"/>
    </source>
</evidence>
<feature type="region of interest" description="Disordered" evidence="1">
    <location>
        <begin position="35"/>
        <end position="82"/>
    </location>
</feature>
<dbReference type="EMBL" id="KQ242819">
    <property type="protein sequence ID" value="KNC77166.1"/>
    <property type="molecule type" value="Genomic_DNA"/>
</dbReference>
<organism evidence="2 3">
    <name type="scientific">Sphaeroforma arctica JP610</name>
    <dbReference type="NCBI Taxonomy" id="667725"/>
    <lineage>
        <taxon>Eukaryota</taxon>
        <taxon>Ichthyosporea</taxon>
        <taxon>Ichthyophonida</taxon>
        <taxon>Sphaeroforma</taxon>
    </lineage>
</organism>
<gene>
    <name evidence="2" type="ORF">SARC_10370</name>
</gene>
<proteinExistence type="predicted"/>
<sequence>QIELARYKNDKQMKLMLTNKNADGTLRLTAADDNKTSTATAKAKAKAPAKKSQAKRKRKIVHEDGSESDSSGNEDWVPQEEN</sequence>
<dbReference type="RefSeq" id="XP_014151068.1">
    <property type="nucleotide sequence ID" value="XM_014295593.1"/>
</dbReference>
<feature type="non-terminal residue" evidence="2">
    <location>
        <position position="1"/>
    </location>
</feature>
<dbReference type="GeneID" id="25910874"/>
<name>A0A0L0FL26_9EUKA</name>
<evidence type="ECO:0000313" key="3">
    <source>
        <dbReference type="Proteomes" id="UP000054560"/>
    </source>
</evidence>
<dbReference type="Proteomes" id="UP000054560">
    <property type="component" value="Unassembled WGS sequence"/>
</dbReference>
<reference evidence="2 3" key="1">
    <citation type="submission" date="2011-02" db="EMBL/GenBank/DDBJ databases">
        <title>The Genome Sequence of Sphaeroforma arctica JP610.</title>
        <authorList>
            <consortium name="The Broad Institute Genome Sequencing Platform"/>
            <person name="Russ C."/>
            <person name="Cuomo C."/>
            <person name="Young S.K."/>
            <person name="Zeng Q."/>
            <person name="Gargeya S."/>
            <person name="Alvarado L."/>
            <person name="Berlin A."/>
            <person name="Chapman S.B."/>
            <person name="Chen Z."/>
            <person name="Freedman E."/>
            <person name="Gellesch M."/>
            <person name="Goldberg J."/>
            <person name="Griggs A."/>
            <person name="Gujja S."/>
            <person name="Heilman E."/>
            <person name="Heiman D."/>
            <person name="Howarth C."/>
            <person name="Mehta T."/>
            <person name="Neiman D."/>
            <person name="Pearson M."/>
            <person name="Roberts A."/>
            <person name="Saif S."/>
            <person name="Shea T."/>
            <person name="Shenoy N."/>
            <person name="Sisk P."/>
            <person name="Stolte C."/>
            <person name="Sykes S."/>
            <person name="White J."/>
            <person name="Yandava C."/>
            <person name="Burger G."/>
            <person name="Gray M.W."/>
            <person name="Holland P.W.H."/>
            <person name="King N."/>
            <person name="Lang F.B.F."/>
            <person name="Roger A.J."/>
            <person name="Ruiz-Trillo I."/>
            <person name="Haas B."/>
            <person name="Nusbaum C."/>
            <person name="Birren B."/>
        </authorList>
    </citation>
    <scope>NUCLEOTIDE SEQUENCE [LARGE SCALE GENOMIC DNA]</scope>
    <source>
        <strain evidence="2 3">JP610</strain>
    </source>
</reference>
<feature type="compositionally biased region" description="Basic residues" evidence="1">
    <location>
        <begin position="43"/>
        <end position="60"/>
    </location>
</feature>
<protein>
    <submittedName>
        <fullName evidence="2">Uncharacterized protein</fullName>
    </submittedName>
</protein>